<dbReference type="STRING" id="590646.G3B8C4"/>
<evidence type="ECO:0000313" key="3">
    <source>
        <dbReference type="Proteomes" id="UP000000707"/>
    </source>
</evidence>
<gene>
    <name evidence="2" type="ORF">CANTEDRAFT_115824</name>
</gene>
<sequence>MRSFALSMSLISVASALQLQISSNGNLNGRNLYTTHEGAGINYFFVSDAGVAGQELEYDADSKVLSIPDTGDIPYDVTFEGDVLIAGVLGASEVDISDNGDVTINGTSTFFSCNHINDPYQYSGDIYAVLKQETGDNCWPLTLKAVSDDASSTASAPASSTSSYVAPSAPFANTTVTDVSTVTDYTTYCPYPTTITITTCDTTCAPHVVTVSEASTVTVTGTCVVPVASTTTPVPTTVKASTTAKATSSAPKSTVAAISTQANGAAKQVAGMGALALLAALVL</sequence>
<dbReference type="AlphaFoldDB" id="G3B8C4"/>
<dbReference type="OrthoDB" id="4018368at2759"/>
<dbReference type="Proteomes" id="UP000000707">
    <property type="component" value="Unassembled WGS sequence"/>
</dbReference>
<reference evidence="2 3" key="1">
    <citation type="journal article" date="2011" name="Proc. Natl. Acad. Sci. U.S.A.">
        <title>Comparative genomics of xylose-fermenting fungi for enhanced biofuel production.</title>
        <authorList>
            <person name="Wohlbach D.J."/>
            <person name="Kuo A."/>
            <person name="Sato T.K."/>
            <person name="Potts K.M."/>
            <person name="Salamov A.A."/>
            <person name="LaButti K.M."/>
            <person name="Sun H."/>
            <person name="Clum A."/>
            <person name="Pangilinan J.L."/>
            <person name="Lindquist E.A."/>
            <person name="Lucas S."/>
            <person name="Lapidus A."/>
            <person name="Jin M."/>
            <person name="Gunawan C."/>
            <person name="Balan V."/>
            <person name="Dale B.E."/>
            <person name="Jeffries T.W."/>
            <person name="Zinkel R."/>
            <person name="Barry K.W."/>
            <person name="Grigoriev I.V."/>
            <person name="Gasch A.P."/>
        </authorList>
    </citation>
    <scope>NUCLEOTIDE SEQUENCE [LARGE SCALE GENOMIC DNA]</scope>
    <source>
        <strain evidence="3">ATCC 10573 / BCRC 21748 / CBS 615 / JCM 9827 / NBRC 10315 / NRRL Y-1498 / VKM Y-70</strain>
    </source>
</reference>
<name>G3B8C4_CANTC</name>
<keyword evidence="3" id="KW-1185">Reference proteome</keyword>
<dbReference type="KEGG" id="cten:18248039"/>
<evidence type="ECO:0000313" key="2">
    <source>
        <dbReference type="EMBL" id="EGV62362.1"/>
    </source>
</evidence>
<accession>G3B8C4</accession>
<dbReference type="GeneID" id="18248039"/>
<protein>
    <recommendedName>
        <fullName evidence="4">Hyphally-regulated cell wall protein N-terminal domain-containing protein</fullName>
    </recommendedName>
</protein>
<dbReference type="HOGENOM" id="CLU_983519_0_0_1"/>
<evidence type="ECO:0008006" key="4">
    <source>
        <dbReference type="Google" id="ProtNLM"/>
    </source>
</evidence>
<keyword evidence="1" id="KW-0732">Signal</keyword>
<organism evidence="3">
    <name type="scientific">Candida tenuis (strain ATCC 10573 / BCRC 21748 / CBS 615 / JCM 9827 / NBRC 10315 / NRRL Y-1498 / VKM Y-70)</name>
    <name type="common">Yeast</name>
    <name type="synonym">Yamadazyma tenuis</name>
    <dbReference type="NCBI Taxonomy" id="590646"/>
    <lineage>
        <taxon>Eukaryota</taxon>
        <taxon>Fungi</taxon>
        <taxon>Dikarya</taxon>
        <taxon>Ascomycota</taxon>
        <taxon>Saccharomycotina</taxon>
        <taxon>Pichiomycetes</taxon>
        <taxon>Debaryomycetaceae</taxon>
        <taxon>Yamadazyma</taxon>
    </lineage>
</organism>
<evidence type="ECO:0000256" key="1">
    <source>
        <dbReference type="SAM" id="SignalP"/>
    </source>
</evidence>
<feature type="chain" id="PRO_5003442805" description="Hyphally-regulated cell wall protein N-terminal domain-containing protein" evidence="1">
    <location>
        <begin position="17"/>
        <end position="283"/>
    </location>
</feature>
<proteinExistence type="predicted"/>
<feature type="signal peptide" evidence="1">
    <location>
        <begin position="1"/>
        <end position="16"/>
    </location>
</feature>
<dbReference type="EMBL" id="GL996527">
    <property type="protein sequence ID" value="EGV62362.1"/>
    <property type="molecule type" value="Genomic_DNA"/>
</dbReference>
<dbReference type="RefSeq" id="XP_006688532.1">
    <property type="nucleotide sequence ID" value="XM_006688469.1"/>
</dbReference>
<dbReference type="eggNOG" id="ENOG502RYR7">
    <property type="taxonomic scope" value="Eukaryota"/>
</dbReference>